<comment type="caution">
    <text evidence="8">The sequence shown here is derived from an EMBL/GenBank/DDBJ whole genome shotgun (WGS) entry which is preliminary data.</text>
</comment>
<feature type="compositionally biased region" description="Basic residues" evidence="6">
    <location>
        <begin position="76"/>
        <end position="87"/>
    </location>
</feature>
<dbReference type="GO" id="GO:0008270">
    <property type="term" value="F:zinc ion binding"/>
    <property type="evidence" value="ECO:0007669"/>
    <property type="project" value="UniProtKB-KW"/>
</dbReference>
<evidence type="ECO:0000256" key="3">
    <source>
        <dbReference type="ARBA" id="ARBA00022771"/>
    </source>
</evidence>
<dbReference type="Pfam" id="PF00096">
    <property type="entry name" value="zf-C2H2"/>
    <property type="match status" value="1"/>
</dbReference>
<dbReference type="PROSITE" id="PS00028">
    <property type="entry name" value="ZINC_FINGER_C2H2_1"/>
    <property type="match status" value="1"/>
</dbReference>
<dbReference type="Gene3D" id="3.30.160.60">
    <property type="entry name" value="Classic Zinc Finger"/>
    <property type="match status" value="2"/>
</dbReference>
<evidence type="ECO:0000256" key="4">
    <source>
        <dbReference type="ARBA" id="ARBA00022833"/>
    </source>
</evidence>
<dbReference type="EMBL" id="JASJQH010007415">
    <property type="protein sequence ID" value="KAK9709364.1"/>
    <property type="molecule type" value="Genomic_DNA"/>
</dbReference>
<protein>
    <submittedName>
        <fullName evidence="8">Zinc-finger of C2H2 type</fullName>
    </submittedName>
</protein>
<feature type="compositionally biased region" description="Polar residues" evidence="6">
    <location>
        <begin position="61"/>
        <end position="72"/>
    </location>
</feature>
<feature type="region of interest" description="Disordered" evidence="6">
    <location>
        <begin position="60"/>
        <end position="98"/>
    </location>
</feature>
<evidence type="ECO:0000313" key="9">
    <source>
        <dbReference type="Proteomes" id="UP001479436"/>
    </source>
</evidence>
<proteinExistence type="predicted"/>
<keyword evidence="1" id="KW-0479">Metal-binding</keyword>
<sequence>MNSRFHNPNLELGPNSGSSNVVEPTEFIQAEHGHILYPLDFNINIGVEYPLLPPVEIQPSELHTSSSVPSETGQKRLPRNLNNRRTRSVGSTPPPKDRPFTCTHCSRSFARKYDLERHERLHTGDKPYRCAFCHKSYTRVDARQRHYKYDDICAVLYSLTESWGIEMLL</sequence>
<name>A0ABR2VXL1_9FUNG</name>
<evidence type="ECO:0000256" key="1">
    <source>
        <dbReference type="ARBA" id="ARBA00022723"/>
    </source>
</evidence>
<feature type="domain" description="C2H2-type" evidence="7">
    <location>
        <begin position="100"/>
        <end position="127"/>
    </location>
</feature>
<evidence type="ECO:0000259" key="7">
    <source>
        <dbReference type="PROSITE" id="PS50157"/>
    </source>
</evidence>
<evidence type="ECO:0000256" key="6">
    <source>
        <dbReference type="SAM" id="MobiDB-lite"/>
    </source>
</evidence>
<evidence type="ECO:0000256" key="5">
    <source>
        <dbReference type="PROSITE-ProRule" id="PRU00042"/>
    </source>
</evidence>
<accession>A0ABR2VXL1</accession>
<organism evidence="8 9">
    <name type="scientific">Basidiobolus ranarum</name>
    <dbReference type="NCBI Taxonomy" id="34480"/>
    <lineage>
        <taxon>Eukaryota</taxon>
        <taxon>Fungi</taxon>
        <taxon>Fungi incertae sedis</taxon>
        <taxon>Zoopagomycota</taxon>
        <taxon>Entomophthoromycotina</taxon>
        <taxon>Basidiobolomycetes</taxon>
        <taxon>Basidiobolales</taxon>
        <taxon>Basidiobolaceae</taxon>
        <taxon>Basidiobolus</taxon>
    </lineage>
</organism>
<dbReference type="InterPro" id="IPR013087">
    <property type="entry name" value="Znf_C2H2_type"/>
</dbReference>
<gene>
    <name evidence="8" type="primary">BCL6</name>
    <name evidence="8" type="ORF">K7432_009090</name>
</gene>
<dbReference type="SMART" id="SM00355">
    <property type="entry name" value="ZnF_C2H2"/>
    <property type="match status" value="2"/>
</dbReference>
<dbReference type="PANTHER" id="PTHR14196:SF12">
    <property type="entry name" value="ZINC FINGER PROTEIN 208-LIKE"/>
    <property type="match status" value="1"/>
</dbReference>
<dbReference type="Proteomes" id="UP001479436">
    <property type="component" value="Unassembled WGS sequence"/>
</dbReference>
<dbReference type="SUPFAM" id="SSF57667">
    <property type="entry name" value="beta-beta-alpha zinc fingers"/>
    <property type="match status" value="1"/>
</dbReference>
<evidence type="ECO:0000256" key="2">
    <source>
        <dbReference type="ARBA" id="ARBA00022737"/>
    </source>
</evidence>
<keyword evidence="4" id="KW-0862">Zinc</keyword>
<dbReference type="PROSITE" id="PS50157">
    <property type="entry name" value="ZINC_FINGER_C2H2_2"/>
    <property type="match status" value="1"/>
</dbReference>
<keyword evidence="3 5" id="KW-0863">Zinc-finger</keyword>
<keyword evidence="2" id="KW-0677">Repeat</keyword>
<evidence type="ECO:0000313" key="8">
    <source>
        <dbReference type="EMBL" id="KAK9709364.1"/>
    </source>
</evidence>
<dbReference type="InterPro" id="IPR050717">
    <property type="entry name" value="C2H2-ZF_Transcription_Reg"/>
</dbReference>
<reference evidence="8 9" key="1">
    <citation type="submission" date="2023-04" db="EMBL/GenBank/DDBJ databases">
        <title>Genome of Basidiobolus ranarum AG-B5.</title>
        <authorList>
            <person name="Stajich J.E."/>
            <person name="Carter-House D."/>
            <person name="Gryganskyi A."/>
        </authorList>
    </citation>
    <scope>NUCLEOTIDE SEQUENCE [LARGE SCALE GENOMIC DNA]</scope>
    <source>
        <strain evidence="8 9">AG-B5</strain>
    </source>
</reference>
<keyword evidence="9" id="KW-1185">Reference proteome</keyword>
<dbReference type="PANTHER" id="PTHR14196">
    <property type="entry name" value="ODD-SKIPPED - RELATED"/>
    <property type="match status" value="1"/>
</dbReference>
<dbReference type="InterPro" id="IPR036236">
    <property type="entry name" value="Znf_C2H2_sf"/>
</dbReference>